<dbReference type="SUPFAM" id="SSF102114">
    <property type="entry name" value="Radical SAM enzymes"/>
    <property type="match status" value="1"/>
</dbReference>
<dbReference type="AlphaFoldDB" id="E0RP90"/>
<feature type="binding site" evidence="9">
    <location>
        <position position="47"/>
    </location>
    <ligand>
        <name>[4Fe-4S] cluster</name>
        <dbReference type="ChEBI" id="CHEBI:49883"/>
        <label>1</label>
    </ligand>
</feature>
<evidence type="ECO:0000313" key="12">
    <source>
        <dbReference type="Proteomes" id="UP000001296"/>
    </source>
</evidence>
<feature type="binding site" evidence="9">
    <location>
        <position position="63"/>
    </location>
    <ligand>
        <name>[4Fe-4S] cluster</name>
        <dbReference type="ChEBI" id="CHEBI:49883"/>
        <label>2</label>
        <note>4Fe-4S-S-AdoMet</note>
    </ligand>
</feature>
<feature type="binding site" evidence="9">
    <location>
        <position position="41"/>
    </location>
    <ligand>
        <name>[4Fe-4S] cluster</name>
        <dbReference type="ChEBI" id="CHEBI:49883"/>
        <label>1</label>
    </ligand>
</feature>
<keyword evidence="3 9" id="KW-0808">Transferase</keyword>
<comment type="subcellular location">
    <subcellularLocation>
        <location evidence="9">Cytoplasm</location>
    </subcellularLocation>
</comment>
<dbReference type="GO" id="GO:0009249">
    <property type="term" value="P:protein lipoylation"/>
    <property type="evidence" value="ECO:0007669"/>
    <property type="project" value="UniProtKB-UniRule"/>
</dbReference>
<evidence type="ECO:0000256" key="9">
    <source>
        <dbReference type="HAMAP-Rule" id="MF_00206"/>
    </source>
</evidence>
<feature type="domain" description="Radical SAM core" evidence="10">
    <location>
        <begin position="49"/>
        <end position="267"/>
    </location>
</feature>
<feature type="binding site" evidence="9">
    <location>
        <position position="67"/>
    </location>
    <ligand>
        <name>[4Fe-4S] cluster</name>
        <dbReference type="ChEBI" id="CHEBI:49883"/>
        <label>2</label>
        <note>4Fe-4S-S-AdoMet</note>
    </ligand>
</feature>
<comment type="catalytic activity">
    <reaction evidence="8 9">
        <text>[[Fe-S] cluster scaffold protein carrying a second [4Fe-4S](2+) cluster] + N(6)-octanoyl-L-lysyl-[protein] + 2 oxidized [2Fe-2S]-[ferredoxin] + 2 S-adenosyl-L-methionine + 4 H(+) = [[Fe-S] cluster scaffold protein] + N(6)-[(R)-dihydrolipoyl]-L-lysyl-[protein] + 4 Fe(3+) + 2 hydrogen sulfide + 2 5'-deoxyadenosine + 2 L-methionine + 2 reduced [2Fe-2S]-[ferredoxin]</text>
        <dbReference type="Rhea" id="RHEA:16585"/>
        <dbReference type="Rhea" id="RHEA-COMP:9928"/>
        <dbReference type="Rhea" id="RHEA-COMP:10000"/>
        <dbReference type="Rhea" id="RHEA-COMP:10001"/>
        <dbReference type="Rhea" id="RHEA-COMP:10475"/>
        <dbReference type="Rhea" id="RHEA-COMP:14568"/>
        <dbReference type="Rhea" id="RHEA-COMP:14569"/>
        <dbReference type="ChEBI" id="CHEBI:15378"/>
        <dbReference type="ChEBI" id="CHEBI:17319"/>
        <dbReference type="ChEBI" id="CHEBI:29034"/>
        <dbReference type="ChEBI" id="CHEBI:29919"/>
        <dbReference type="ChEBI" id="CHEBI:33722"/>
        <dbReference type="ChEBI" id="CHEBI:33737"/>
        <dbReference type="ChEBI" id="CHEBI:33738"/>
        <dbReference type="ChEBI" id="CHEBI:57844"/>
        <dbReference type="ChEBI" id="CHEBI:59789"/>
        <dbReference type="ChEBI" id="CHEBI:78809"/>
        <dbReference type="ChEBI" id="CHEBI:83100"/>
        <dbReference type="EC" id="2.8.1.8"/>
    </reaction>
</comment>
<feature type="binding site" evidence="9">
    <location>
        <position position="36"/>
    </location>
    <ligand>
        <name>[4Fe-4S] cluster</name>
        <dbReference type="ChEBI" id="CHEBI:49883"/>
        <label>1</label>
    </ligand>
</feature>
<dbReference type="Proteomes" id="UP000001296">
    <property type="component" value="Chromosome"/>
</dbReference>
<comment type="function">
    <text evidence="9">Catalyzes the radical-mediated insertion of two sulfur atoms into the C-6 and C-8 positions of the octanoyl moiety bound to the lipoyl domains of lipoate-dependent enzymes, thereby converting the octanoylated domains into lipoylated derivatives.</text>
</comment>
<dbReference type="PIRSF" id="PIRSF005963">
    <property type="entry name" value="Lipoyl_synth"/>
    <property type="match status" value="1"/>
</dbReference>
<dbReference type="GO" id="GO:0046872">
    <property type="term" value="F:metal ion binding"/>
    <property type="evidence" value="ECO:0007669"/>
    <property type="project" value="UniProtKB-KW"/>
</dbReference>
<dbReference type="HOGENOM" id="CLU_033144_2_0_12"/>
<evidence type="ECO:0000256" key="6">
    <source>
        <dbReference type="ARBA" id="ARBA00023004"/>
    </source>
</evidence>
<keyword evidence="1 9" id="KW-0004">4Fe-4S</keyword>
<evidence type="ECO:0000259" key="10">
    <source>
        <dbReference type="PROSITE" id="PS51918"/>
    </source>
</evidence>
<name>E0RP90_WINT6</name>
<reference key="1">
    <citation type="submission" date="2009-08" db="EMBL/GenBank/DDBJ databases">
        <title>The genome sequence of Spirochaeta thermophila DSM6192.</title>
        <authorList>
            <person name="Angelov A."/>
            <person name="Mientus M."/>
            <person name="Wittenberg S."/>
            <person name="Lehmann R."/>
            <person name="Liesegang H."/>
            <person name="Daniel R."/>
            <person name="Liebl W."/>
        </authorList>
    </citation>
    <scope>NUCLEOTIDE SEQUENCE</scope>
    <source>
        <strain>DSM 6192</strain>
    </source>
</reference>
<organism evidence="11 12">
    <name type="scientific">Winmispira thermophila (strain ATCC 49972 / DSM 6192 / RI 19.B1)</name>
    <name type="common">Spirochaeta thermophila</name>
    <dbReference type="NCBI Taxonomy" id="665571"/>
    <lineage>
        <taxon>Bacteria</taxon>
        <taxon>Pseudomonadati</taxon>
        <taxon>Spirochaetota</taxon>
        <taxon>Spirochaetia</taxon>
        <taxon>Winmispirales</taxon>
        <taxon>Winmispiraceae</taxon>
        <taxon>Winmispira</taxon>
    </lineage>
</organism>
<dbReference type="SMART" id="SM00729">
    <property type="entry name" value="Elp3"/>
    <property type="match status" value="1"/>
</dbReference>
<dbReference type="InterPro" id="IPR007197">
    <property type="entry name" value="rSAM"/>
</dbReference>
<dbReference type="Pfam" id="PF16881">
    <property type="entry name" value="LIAS_N"/>
    <property type="match status" value="1"/>
</dbReference>
<dbReference type="PANTHER" id="PTHR10949">
    <property type="entry name" value="LIPOYL SYNTHASE"/>
    <property type="match status" value="1"/>
</dbReference>
<dbReference type="eggNOG" id="COG0320">
    <property type="taxonomic scope" value="Bacteria"/>
</dbReference>
<dbReference type="PROSITE" id="PS51918">
    <property type="entry name" value="RADICAL_SAM"/>
    <property type="match status" value="1"/>
</dbReference>
<dbReference type="InterPro" id="IPR003698">
    <property type="entry name" value="Lipoyl_synth"/>
</dbReference>
<dbReference type="SFLD" id="SFLDF00271">
    <property type="entry name" value="lipoyl_synthase"/>
    <property type="match status" value="1"/>
</dbReference>
<dbReference type="EMBL" id="CP001698">
    <property type="protein sequence ID" value="ADN01284.1"/>
    <property type="molecule type" value="Genomic_DNA"/>
</dbReference>
<dbReference type="NCBIfam" id="NF004019">
    <property type="entry name" value="PRK05481.1"/>
    <property type="match status" value="1"/>
</dbReference>
<dbReference type="Pfam" id="PF04055">
    <property type="entry name" value="Radical_SAM"/>
    <property type="match status" value="1"/>
</dbReference>
<dbReference type="KEGG" id="sta:STHERM_c03110"/>
<dbReference type="InterPro" id="IPR058240">
    <property type="entry name" value="rSAM_sf"/>
</dbReference>
<dbReference type="FunFam" id="3.20.20.70:FF:000040">
    <property type="entry name" value="Lipoyl synthase"/>
    <property type="match status" value="1"/>
</dbReference>
<dbReference type="GO" id="GO:0016992">
    <property type="term" value="F:lipoate synthase activity"/>
    <property type="evidence" value="ECO:0007669"/>
    <property type="project" value="UniProtKB-UniRule"/>
</dbReference>
<dbReference type="SFLD" id="SFLDS00029">
    <property type="entry name" value="Radical_SAM"/>
    <property type="match status" value="1"/>
</dbReference>
<reference evidence="11 12" key="2">
    <citation type="journal article" date="2010" name="J. Bacteriol.">
        <title>Genome sequence of the polysaccharide-degrading, thermophilic anaerobe Spirochaeta thermophila DSM 6192.</title>
        <authorList>
            <person name="Angelov A."/>
            <person name="Liebl S."/>
            <person name="Ballschmiter M."/>
            <person name="Bomeke M."/>
            <person name="Lehmann R."/>
            <person name="Liesegang H."/>
            <person name="Daniel R."/>
            <person name="Liebl W."/>
        </authorList>
    </citation>
    <scope>NUCLEOTIDE SEQUENCE [LARGE SCALE GENOMIC DNA]</scope>
    <source>
        <strain evidence="12">ATCC 49972 / DSM 6192 / RI 19.B1</strain>
    </source>
</reference>
<dbReference type="InterPro" id="IPR006638">
    <property type="entry name" value="Elp3/MiaA/NifB-like_rSAM"/>
</dbReference>
<dbReference type="PaxDb" id="665571-STHERM_c03110"/>
<evidence type="ECO:0000256" key="8">
    <source>
        <dbReference type="ARBA" id="ARBA00047326"/>
    </source>
</evidence>
<dbReference type="InterPro" id="IPR013785">
    <property type="entry name" value="Aldolase_TIM"/>
</dbReference>
<dbReference type="InterPro" id="IPR031691">
    <property type="entry name" value="LIAS_N"/>
</dbReference>
<evidence type="ECO:0000256" key="3">
    <source>
        <dbReference type="ARBA" id="ARBA00022679"/>
    </source>
</evidence>
<keyword evidence="4 9" id="KW-0949">S-adenosyl-L-methionine</keyword>
<dbReference type="RefSeq" id="WP_013313125.1">
    <property type="nucleotide sequence ID" value="NC_014484.1"/>
</dbReference>
<dbReference type="Gene3D" id="3.20.20.70">
    <property type="entry name" value="Aldolase class I"/>
    <property type="match status" value="1"/>
</dbReference>
<keyword evidence="6 9" id="KW-0408">Iron</keyword>
<evidence type="ECO:0000256" key="4">
    <source>
        <dbReference type="ARBA" id="ARBA00022691"/>
    </source>
</evidence>
<dbReference type="NCBIfam" id="NF009544">
    <property type="entry name" value="PRK12928.1"/>
    <property type="match status" value="1"/>
</dbReference>
<feature type="binding site" evidence="9">
    <location>
        <position position="278"/>
    </location>
    <ligand>
        <name>[4Fe-4S] cluster</name>
        <dbReference type="ChEBI" id="CHEBI:49883"/>
        <label>1</label>
    </ligand>
</feature>
<evidence type="ECO:0000313" key="11">
    <source>
        <dbReference type="EMBL" id="ADN01284.1"/>
    </source>
</evidence>
<dbReference type="UniPathway" id="UPA00538">
    <property type="reaction ID" value="UER00593"/>
</dbReference>
<dbReference type="HAMAP" id="MF_00206">
    <property type="entry name" value="Lipoyl_synth"/>
    <property type="match status" value="1"/>
</dbReference>
<dbReference type="SFLD" id="SFLDG01058">
    <property type="entry name" value="lipoyl_synthase_like"/>
    <property type="match status" value="1"/>
</dbReference>
<evidence type="ECO:0000256" key="1">
    <source>
        <dbReference type="ARBA" id="ARBA00022485"/>
    </source>
</evidence>
<dbReference type="GO" id="GO:0051539">
    <property type="term" value="F:4 iron, 4 sulfur cluster binding"/>
    <property type="evidence" value="ECO:0007669"/>
    <property type="project" value="UniProtKB-UniRule"/>
</dbReference>
<dbReference type="GO" id="GO:0005737">
    <property type="term" value="C:cytoplasm"/>
    <property type="evidence" value="ECO:0007669"/>
    <property type="project" value="UniProtKB-SubCell"/>
</dbReference>
<dbReference type="PANTHER" id="PTHR10949:SF0">
    <property type="entry name" value="LIPOYL SYNTHASE, MITOCHONDRIAL"/>
    <property type="match status" value="1"/>
</dbReference>
<evidence type="ECO:0000256" key="2">
    <source>
        <dbReference type="ARBA" id="ARBA00022490"/>
    </source>
</evidence>
<protein>
    <recommendedName>
        <fullName evidence="9">Lipoyl synthase</fullName>
        <ecNumber evidence="9">2.8.1.8</ecNumber>
    </recommendedName>
    <alternativeName>
        <fullName evidence="9">Lip-syn</fullName>
        <shortName evidence="9">LS</shortName>
    </alternativeName>
    <alternativeName>
        <fullName evidence="9">Lipoate synthase</fullName>
    </alternativeName>
    <alternativeName>
        <fullName evidence="9">Lipoic acid synthase</fullName>
    </alternativeName>
    <alternativeName>
        <fullName evidence="9">Sulfur insertion protein LipA</fullName>
    </alternativeName>
</protein>
<keyword evidence="7 9" id="KW-0411">Iron-sulfur</keyword>
<accession>E0RP90</accession>
<keyword evidence="5 9" id="KW-0479">Metal-binding</keyword>
<sequence>MDERRKPEWLKIELGLSPEHKKVRRELARHGLHTVCEEARCPNLHECWGRYRTATFLLLGEVCTRRCRFCAVGHGRPCPPDPEEPARVAQVVARLGIRHVVLTMVTRDDLPDGGAGHVAAAVREVRKASPGVRVEILTSDFRGDLAALETVLESRPEIMSHNVETVRRLTPRVRSGASYERSLAFLREAGLRVRAYGGFLKSSFMVGLGETEEEVKETLRDLRAAGVQMVNIGQYLQPTKEHLPVARYWSPEEFDRLRDYALSLGFIACSAGPKVRSSYHAEETVRMLGDVGPA</sequence>
<dbReference type="NCBIfam" id="TIGR00510">
    <property type="entry name" value="lipA"/>
    <property type="match status" value="1"/>
</dbReference>
<comment type="pathway">
    <text evidence="9">Protein modification; protein lipoylation via endogenous pathway; protein N(6)-(lipoyl)lysine from octanoyl-[acyl-carrier-protein]: step 2/2.</text>
</comment>
<comment type="cofactor">
    <cofactor evidence="9">
        <name>[4Fe-4S] cluster</name>
        <dbReference type="ChEBI" id="CHEBI:49883"/>
    </cofactor>
    <text evidence="9">Binds 2 [4Fe-4S] clusters per subunit. One cluster is coordinated with 3 cysteines and an exchangeable S-adenosyl-L-methionine.</text>
</comment>
<gene>
    <name evidence="9 11" type="primary">lipA</name>
    <name evidence="11" type="ordered locus">STHERM_c03110</name>
</gene>
<keyword evidence="2 9" id="KW-0963">Cytoplasm</keyword>
<evidence type="ECO:0000256" key="7">
    <source>
        <dbReference type="ARBA" id="ARBA00023014"/>
    </source>
</evidence>
<dbReference type="CDD" id="cd01335">
    <property type="entry name" value="Radical_SAM"/>
    <property type="match status" value="1"/>
</dbReference>
<dbReference type="EC" id="2.8.1.8" evidence="9"/>
<comment type="similarity">
    <text evidence="9">Belongs to the radical SAM superfamily. Lipoyl synthase family.</text>
</comment>
<feature type="binding site" evidence="9">
    <location>
        <position position="70"/>
    </location>
    <ligand>
        <name>[4Fe-4S] cluster</name>
        <dbReference type="ChEBI" id="CHEBI:49883"/>
        <label>2</label>
        <note>4Fe-4S-S-AdoMet</note>
    </ligand>
</feature>
<evidence type="ECO:0000256" key="5">
    <source>
        <dbReference type="ARBA" id="ARBA00022723"/>
    </source>
</evidence>
<proteinExistence type="inferred from homology"/>